<evidence type="ECO:0000256" key="2">
    <source>
        <dbReference type="ARBA" id="ARBA00022801"/>
    </source>
</evidence>
<dbReference type="SUPFAM" id="SSF56988">
    <property type="entry name" value="Anthrax protective antigen"/>
    <property type="match status" value="1"/>
</dbReference>
<dbReference type="GO" id="GO:0004553">
    <property type="term" value="F:hydrolase activity, hydrolyzing O-glycosyl compounds"/>
    <property type="evidence" value="ECO:0007669"/>
    <property type="project" value="InterPro"/>
</dbReference>
<dbReference type="Pfam" id="PF00703">
    <property type="entry name" value="Glyco_hydro_2"/>
    <property type="match status" value="1"/>
</dbReference>
<evidence type="ECO:0000256" key="3">
    <source>
        <dbReference type="ARBA" id="ARBA00023295"/>
    </source>
</evidence>
<dbReference type="Gene3D" id="2.60.40.10">
    <property type="entry name" value="Immunoglobulins"/>
    <property type="match status" value="1"/>
</dbReference>
<dbReference type="InterPro" id="IPR036156">
    <property type="entry name" value="Beta-gal/glucu_dom_sf"/>
</dbReference>
<dbReference type="SUPFAM" id="SSF49785">
    <property type="entry name" value="Galactose-binding domain-like"/>
    <property type="match status" value="1"/>
</dbReference>
<feature type="domain" description="PA14" evidence="5">
    <location>
        <begin position="847"/>
        <end position="990"/>
    </location>
</feature>
<dbReference type="InterPro" id="IPR051913">
    <property type="entry name" value="GH2_Domain-Containing"/>
</dbReference>
<evidence type="ECO:0000256" key="1">
    <source>
        <dbReference type="ARBA" id="ARBA00007401"/>
    </source>
</evidence>
<evidence type="ECO:0000256" key="4">
    <source>
        <dbReference type="SAM" id="SignalP"/>
    </source>
</evidence>
<gene>
    <name evidence="6" type="ORF">A4V02_02285</name>
</gene>
<dbReference type="InterPro" id="IPR006104">
    <property type="entry name" value="Glyco_hydro_2_N"/>
</dbReference>
<keyword evidence="7" id="KW-1185">Reference proteome</keyword>
<accession>A0A1B1SD07</accession>
<dbReference type="Gene3D" id="3.90.182.10">
    <property type="entry name" value="Toxin - Anthrax Protective Antigen,domain 1"/>
    <property type="match status" value="1"/>
</dbReference>
<dbReference type="OrthoDB" id="9801077at2"/>
<dbReference type="Gene3D" id="2.60.120.260">
    <property type="entry name" value="Galactose-binding domain-like"/>
    <property type="match status" value="1"/>
</dbReference>
<reference evidence="7" key="1">
    <citation type="submission" date="2016-04" db="EMBL/GenBank/DDBJ databases">
        <title>Complete Genome Sequences of Twelve Strains of a Stable Defined Moderately Diverse Mouse Microbiota 2 (sDMDMm2).</title>
        <authorList>
            <person name="Uchimura Y."/>
            <person name="Wyss M."/>
            <person name="Brugiroux S."/>
            <person name="Limenitakis J.P."/>
            <person name="Stecher B."/>
            <person name="McCoy K.D."/>
            <person name="Macpherson A.J."/>
        </authorList>
    </citation>
    <scope>NUCLEOTIDE SEQUENCE [LARGE SCALE GENOMIC DNA]</scope>
    <source>
        <strain evidence="7">YL27</strain>
    </source>
</reference>
<sequence length="1135" mass="126366">MRTLKTIVLAVAAMLSASGHSMPSASSPRYTLSLDGPRWHMMRDTAASWEHDRLYLPEEITSIEYLPVNAPTGGWEMLTPENAVSVSVPGTVEEYLTTSKRPSPDDFKGVSWWFTTVSVPGNLKGRRAMLHFESVRMRAEVYLDGRLVGYDIIGESPFDVDITDALVPGKTHTLAVRVTNPGGNFHWQDFTQMRWGDYKIPPGRGFGGLVGRVRLDVVDAVYIEDIYMQNQPVPTRVKAIVNVRNTSPKVAVRTVGYTVTPKNVSDKVVARGSRKLYLEPGDNSVELEIDVPDARLWDIDSPELYQCDVTLSDGKRPVDSDRRTFGFRWFSPDGIGEEAVLRLNGRRVMLRSAISWGYWPATGLHARPDMARKQIAVAKSMGLNMLNFHRSIGSPVVLEQADSMGILYYEEPGAIHSADHDPFIRAIVNTKLKRMVKRDRSHPSLVIYNLINELGGVRAADTALMAKRRADLVEARSIDPSRVMTLTSGWASNEKSEEDSKFHMRPFDPVPYFRGWYDNHRAGGPATWHDALYRNPIDQLMYCDNHTEVYMRGEEGAISTPPRIALIERAIDSSGTDGWDGAFWRDQAREWHSYFRRKNLAAGFGNLDSLTRSLGDIQLYHQGRRIQGMRMGNLGDAYVINGWESMLYDNHSGVVDNYRNCKGNVNTIARFTRPLYVAVSPRTQFVRLPGTVEVDFHIVNEADLNGRFTLVVESTAPDGEKRRLLSRDVEVAGGDTFGQLLAEAEPLELKGGDGLYTISARLTDASGRTVADGYEEVLGLVPDEAALPGRGAIYGEPDDPVARYYKSVTGRELPAYDPSMERLDWLIVTRPALDEATPIPVGYFDNASGPAFRVTWFHDNDIFAPAGTSSDNCLDRRFVGGAQPDPLIPANQEFSAIWEGTLVAPESGNYLIGINTDRGVRMEVKGQRIADDWGNNKEASFTSPFYFEKGEKVDIMVQYRQTRPDGKVRLVWTMPGTSEIAPESVVDRAVSDGTTLLLLKSPESWMQFLNPAAGIGYESNFTVGTDWVGGVHFVTDHPVLSGLPVNTAMNWPYQELVKEGNSRLGFKIADERFIAGAYRSWPFHLGTAMGETPCGKGRVLYTTLRLCEPLLSPEPAAEPARKLFGNIIRWAASGK</sequence>
<dbReference type="InterPro" id="IPR008979">
    <property type="entry name" value="Galactose-bd-like_sf"/>
</dbReference>
<comment type="similarity">
    <text evidence="1">Belongs to the glycosyl hydrolase 2 family.</text>
</comment>
<dbReference type="GO" id="GO:0005975">
    <property type="term" value="P:carbohydrate metabolic process"/>
    <property type="evidence" value="ECO:0007669"/>
    <property type="project" value="InterPro"/>
</dbReference>
<feature type="signal peptide" evidence="4">
    <location>
        <begin position="1"/>
        <end position="21"/>
    </location>
</feature>
<dbReference type="Gene3D" id="3.20.20.80">
    <property type="entry name" value="Glycosidases"/>
    <property type="match status" value="1"/>
</dbReference>
<dbReference type="RefSeq" id="WP_084273933.1">
    <property type="nucleotide sequence ID" value="NZ_CAJTAP010000002.1"/>
</dbReference>
<dbReference type="STRING" id="1796646.A4V02_02285"/>
<dbReference type="AlphaFoldDB" id="A0A1B1SD07"/>
<dbReference type="InterPro" id="IPR013783">
    <property type="entry name" value="Ig-like_fold"/>
</dbReference>
<organism evidence="6 7">
    <name type="scientific">Muribaculum intestinale</name>
    <dbReference type="NCBI Taxonomy" id="1796646"/>
    <lineage>
        <taxon>Bacteria</taxon>
        <taxon>Pseudomonadati</taxon>
        <taxon>Bacteroidota</taxon>
        <taxon>Bacteroidia</taxon>
        <taxon>Bacteroidales</taxon>
        <taxon>Muribaculaceae</taxon>
        <taxon>Muribaculum</taxon>
    </lineage>
</organism>
<dbReference type="PROSITE" id="PS51820">
    <property type="entry name" value="PA14"/>
    <property type="match status" value="1"/>
</dbReference>
<dbReference type="Pfam" id="PF07691">
    <property type="entry name" value="PA14"/>
    <property type="match status" value="1"/>
</dbReference>
<dbReference type="PANTHER" id="PTHR42732:SF2">
    <property type="entry name" value="BETA-MANNOSIDASE"/>
    <property type="match status" value="1"/>
</dbReference>
<keyword evidence="3" id="KW-0326">Glycosidase</keyword>
<dbReference type="SUPFAM" id="SSF49303">
    <property type="entry name" value="beta-Galactosidase/glucuronidase domain"/>
    <property type="match status" value="1"/>
</dbReference>
<dbReference type="Pfam" id="PF02837">
    <property type="entry name" value="Glyco_hydro_2_N"/>
    <property type="match status" value="1"/>
</dbReference>
<keyword evidence="2" id="KW-0378">Hydrolase</keyword>
<dbReference type="InterPro" id="IPR017853">
    <property type="entry name" value="GH"/>
</dbReference>
<dbReference type="Proteomes" id="UP000186351">
    <property type="component" value="Chromosome"/>
</dbReference>
<dbReference type="KEGG" id="pary:A4V02_02285"/>
<dbReference type="SUPFAM" id="SSF51445">
    <property type="entry name" value="(Trans)glycosidases"/>
    <property type="match status" value="1"/>
</dbReference>
<dbReference type="InterPro" id="IPR037524">
    <property type="entry name" value="PA14/GLEYA"/>
</dbReference>
<evidence type="ECO:0000313" key="7">
    <source>
        <dbReference type="Proteomes" id="UP000186351"/>
    </source>
</evidence>
<evidence type="ECO:0000313" key="6">
    <source>
        <dbReference type="EMBL" id="ANU64711.2"/>
    </source>
</evidence>
<dbReference type="InterPro" id="IPR011658">
    <property type="entry name" value="PA14_dom"/>
</dbReference>
<protein>
    <submittedName>
        <fullName evidence="6">Beta-galactosidase</fullName>
    </submittedName>
</protein>
<dbReference type="EMBL" id="CP015402">
    <property type="protein sequence ID" value="ANU64711.2"/>
    <property type="molecule type" value="Genomic_DNA"/>
</dbReference>
<evidence type="ECO:0000259" key="5">
    <source>
        <dbReference type="PROSITE" id="PS51820"/>
    </source>
</evidence>
<keyword evidence="4" id="KW-0732">Signal</keyword>
<dbReference type="InterPro" id="IPR006102">
    <property type="entry name" value="Ig-like_GH2"/>
</dbReference>
<dbReference type="PANTHER" id="PTHR42732">
    <property type="entry name" value="BETA-GALACTOSIDASE"/>
    <property type="match status" value="1"/>
</dbReference>
<proteinExistence type="inferred from homology"/>
<dbReference type="SMART" id="SM00758">
    <property type="entry name" value="PA14"/>
    <property type="match status" value="1"/>
</dbReference>
<feature type="chain" id="PRO_5013062817" evidence="4">
    <location>
        <begin position="22"/>
        <end position="1135"/>
    </location>
</feature>
<name>A0A1B1SD07_9BACT</name>
<accession>A0A1Z2XEJ0</accession>
<dbReference type="GeneID" id="65535668"/>